<dbReference type="InterPro" id="IPR021529">
    <property type="entry name" value="DUF2798"/>
</dbReference>
<dbReference type="Pfam" id="PF11391">
    <property type="entry name" value="DUF2798"/>
    <property type="match status" value="1"/>
</dbReference>
<dbReference type="AlphaFoldDB" id="A0A9D2LTA7"/>
<evidence type="ECO:0000313" key="2">
    <source>
        <dbReference type="EMBL" id="HJB28751.1"/>
    </source>
</evidence>
<comment type="caution">
    <text evidence="2">The sequence shown here is derived from an EMBL/GenBank/DDBJ whole genome shotgun (WGS) entry which is preliminary data.</text>
</comment>
<feature type="transmembrane region" description="Helical" evidence="1">
    <location>
        <begin position="95"/>
        <end position="121"/>
    </location>
</feature>
<reference evidence="2" key="1">
    <citation type="journal article" date="2021" name="PeerJ">
        <title>Extensive microbial diversity within the chicken gut microbiome revealed by metagenomics and culture.</title>
        <authorList>
            <person name="Gilroy R."/>
            <person name="Ravi A."/>
            <person name="Getino M."/>
            <person name="Pursley I."/>
            <person name="Horton D.L."/>
            <person name="Alikhan N.F."/>
            <person name="Baker D."/>
            <person name="Gharbi K."/>
            <person name="Hall N."/>
            <person name="Watson M."/>
            <person name="Adriaenssens E.M."/>
            <person name="Foster-Nyarko E."/>
            <person name="Jarju S."/>
            <person name="Secka A."/>
            <person name="Antonio M."/>
            <person name="Oren A."/>
            <person name="Chaudhuri R.R."/>
            <person name="La Ragione R."/>
            <person name="Hildebrand F."/>
            <person name="Pallen M.J."/>
        </authorList>
    </citation>
    <scope>NUCLEOTIDE SEQUENCE</scope>
    <source>
        <strain evidence="2">ChiSjej1B19-5720</strain>
    </source>
</reference>
<organism evidence="2 3">
    <name type="scientific">Candidatus Blautia faecavium</name>
    <dbReference type="NCBI Taxonomy" id="2838487"/>
    <lineage>
        <taxon>Bacteria</taxon>
        <taxon>Bacillati</taxon>
        <taxon>Bacillota</taxon>
        <taxon>Clostridia</taxon>
        <taxon>Lachnospirales</taxon>
        <taxon>Lachnospiraceae</taxon>
        <taxon>Blautia</taxon>
    </lineage>
</organism>
<feature type="transmembrane region" description="Helical" evidence="1">
    <location>
        <begin position="56"/>
        <end position="74"/>
    </location>
</feature>
<proteinExistence type="predicted"/>
<evidence type="ECO:0000313" key="3">
    <source>
        <dbReference type="Proteomes" id="UP000823842"/>
    </source>
</evidence>
<feature type="transmembrane region" description="Helical" evidence="1">
    <location>
        <begin position="141"/>
        <end position="160"/>
    </location>
</feature>
<dbReference type="EMBL" id="DWYZ01000153">
    <property type="protein sequence ID" value="HJB28751.1"/>
    <property type="molecule type" value="Genomic_DNA"/>
</dbReference>
<gene>
    <name evidence="2" type="ORF">IAA06_08145</name>
</gene>
<sequence>MPKTKTQGIIFGIIMSYAMAYGMEVYNIAIKEGINLAAGGFSNMTNLVFWDALKEALYMGVFVFIFSNLWGNRLGQAFAEKHCDPKKDNPYICRLLRQAGTVAVMCPTMSLAASILFNVILAGQPIYQLPAIWVGTFLKNFPMAFFWNMFAAAPFSHWLFNKLFPAS</sequence>
<protein>
    <submittedName>
        <fullName evidence="2">DUF2798 domain-containing protein</fullName>
    </submittedName>
</protein>
<keyword evidence="1" id="KW-0472">Membrane</keyword>
<keyword evidence="1" id="KW-0812">Transmembrane</keyword>
<accession>A0A9D2LTA7</accession>
<name>A0A9D2LTA7_9FIRM</name>
<keyword evidence="1" id="KW-1133">Transmembrane helix</keyword>
<dbReference type="Proteomes" id="UP000823842">
    <property type="component" value="Unassembled WGS sequence"/>
</dbReference>
<feature type="transmembrane region" description="Helical" evidence="1">
    <location>
        <begin position="6"/>
        <end position="26"/>
    </location>
</feature>
<evidence type="ECO:0000256" key="1">
    <source>
        <dbReference type="SAM" id="Phobius"/>
    </source>
</evidence>
<reference evidence="2" key="2">
    <citation type="submission" date="2021-04" db="EMBL/GenBank/DDBJ databases">
        <authorList>
            <person name="Gilroy R."/>
        </authorList>
    </citation>
    <scope>NUCLEOTIDE SEQUENCE</scope>
    <source>
        <strain evidence="2">ChiSjej1B19-5720</strain>
    </source>
</reference>